<reference evidence="1" key="1">
    <citation type="submission" date="2020-05" db="EMBL/GenBank/DDBJ databases">
        <authorList>
            <person name="Chiriac C."/>
            <person name="Salcher M."/>
            <person name="Ghai R."/>
            <person name="Kavagutti S V."/>
        </authorList>
    </citation>
    <scope>NUCLEOTIDE SEQUENCE</scope>
</reference>
<accession>A0A6J7KP80</accession>
<evidence type="ECO:0000313" key="1">
    <source>
        <dbReference type="EMBL" id="CAB4957726.1"/>
    </source>
</evidence>
<protein>
    <submittedName>
        <fullName evidence="1">Unannotated protein</fullName>
    </submittedName>
</protein>
<sequence length="122" mass="12328">MIPDSVSTATRAATSLPKAWEAMRTAAGDFSLTKFASASADAATPNWAKSSDSTNNTLAIGPWLTVAASAAPLPLPAKTTAVTEPIRAPAVASSAVVFVALSPEKSARINTLLISTSSLLGS</sequence>
<organism evidence="1">
    <name type="scientific">freshwater metagenome</name>
    <dbReference type="NCBI Taxonomy" id="449393"/>
    <lineage>
        <taxon>unclassified sequences</taxon>
        <taxon>metagenomes</taxon>
        <taxon>ecological metagenomes</taxon>
    </lineage>
</organism>
<gene>
    <name evidence="1" type="ORF">UFOPK3861_00585</name>
</gene>
<dbReference type="EMBL" id="CAFBNQ010000048">
    <property type="protein sequence ID" value="CAB4957726.1"/>
    <property type="molecule type" value="Genomic_DNA"/>
</dbReference>
<name>A0A6J7KP80_9ZZZZ</name>
<dbReference type="AlphaFoldDB" id="A0A6J7KP80"/>
<proteinExistence type="predicted"/>